<feature type="transmembrane region" description="Helical" evidence="1">
    <location>
        <begin position="6"/>
        <end position="26"/>
    </location>
</feature>
<feature type="transmembrane region" description="Helical" evidence="1">
    <location>
        <begin position="111"/>
        <end position="133"/>
    </location>
</feature>
<accession>A0A1Q2GTD8</accession>
<dbReference type="AlphaFoldDB" id="A0A1Q2GTD8"/>
<reference evidence="2 3" key="1">
    <citation type="submission" date="2017-02" db="EMBL/GenBank/DDBJ databases">
        <title>Complete genome sequence of the cold-active Pseudoalteromonas aliena strain EH1 isolated from Arctic seawater.</title>
        <authorList>
            <person name="Kim E."/>
            <person name="Heo E."/>
            <person name="Kim H."/>
            <person name="Kim D."/>
        </authorList>
    </citation>
    <scope>NUCLEOTIDE SEQUENCE [LARGE SCALE GENOMIC DNA]</scope>
    <source>
        <strain evidence="2 3">EH1</strain>
    </source>
</reference>
<protein>
    <recommendedName>
        <fullName evidence="4">DUF1761 domain-containing protein</fullName>
    </recommendedName>
</protein>
<dbReference type="KEGG" id="paln:B0W48_00445"/>
<dbReference type="InterPro" id="IPR013879">
    <property type="entry name" value="DUF1761"/>
</dbReference>
<dbReference type="STRING" id="247523.B0W48_00445"/>
<dbReference type="EMBL" id="CP019628">
    <property type="protein sequence ID" value="AQP98393.1"/>
    <property type="molecule type" value="Genomic_DNA"/>
</dbReference>
<sequence length="134" mass="14670">MNFSDINYFAILVAALSSFMLGDIWYSKIMFKQAWLESCGLTELDLQSANPKWIFGGSFACVFSAAFILCLFLGNDAGVAQSIGTGFAIGLFLVSSSLGLSYIYEQRPAKLFLINSGFSILQFSLMGFILGVWP</sequence>
<evidence type="ECO:0000313" key="2">
    <source>
        <dbReference type="EMBL" id="AQP98393.1"/>
    </source>
</evidence>
<gene>
    <name evidence="2" type="ORF">B0W48_00445</name>
</gene>
<feature type="transmembrane region" description="Helical" evidence="1">
    <location>
        <begin position="53"/>
        <end position="74"/>
    </location>
</feature>
<evidence type="ECO:0000256" key="1">
    <source>
        <dbReference type="SAM" id="Phobius"/>
    </source>
</evidence>
<proteinExistence type="predicted"/>
<dbReference type="Proteomes" id="UP000188243">
    <property type="component" value="Chromosome"/>
</dbReference>
<dbReference type="Pfam" id="PF08570">
    <property type="entry name" value="DUF1761"/>
    <property type="match status" value="1"/>
</dbReference>
<evidence type="ECO:0008006" key="4">
    <source>
        <dbReference type="Google" id="ProtNLM"/>
    </source>
</evidence>
<keyword evidence="1" id="KW-0472">Membrane</keyword>
<keyword evidence="1" id="KW-0812">Transmembrane</keyword>
<feature type="transmembrane region" description="Helical" evidence="1">
    <location>
        <begin position="86"/>
        <end position="104"/>
    </location>
</feature>
<name>A0A1Q2GTD8_9GAMM</name>
<evidence type="ECO:0000313" key="3">
    <source>
        <dbReference type="Proteomes" id="UP000188243"/>
    </source>
</evidence>
<dbReference type="RefSeq" id="WP_077535128.1">
    <property type="nucleotide sequence ID" value="NZ_CANLYY010000003.1"/>
</dbReference>
<organism evidence="2 3">
    <name type="scientific">Pseudoalteromonas aliena</name>
    <dbReference type="NCBI Taxonomy" id="247523"/>
    <lineage>
        <taxon>Bacteria</taxon>
        <taxon>Pseudomonadati</taxon>
        <taxon>Pseudomonadota</taxon>
        <taxon>Gammaproteobacteria</taxon>
        <taxon>Alteromonadales</taxon>
        <taxon>Pseudoalteromonadaceae</taxon>
        <taxon>Pseudoalteromonas</taxon>
    </lineage>
</organism>
<keyword evidence="1" id="KW-1133">Transmembrane helix</keyword>